<dbReference type="AlphaFoldDB" id="A0A5E4A3W4"/>
<comment type="caution">
    <text evidence="1">The sequence shown here is derived from an EMBL/GenBank/DDBJ whole genome shotgun (WGS) entry which is preliminary data.</text>
</comment>
<keyword evidence="2" id="KW-1185">Reference proteome</keyword>
<gene>
    <name evidence="1" type="ORF">MONAX_5E042639</name>
</gene>
<organism evidence="1 2">
    <name type="scientific">Marmota monax</name>
    <name type="common">Woodchuck</name>
    <dbReference type="NCBI Taxonomy" id="9995"/>
    <lineage>
        <taxon>Eukaryota</taxon>
        <taxon>Metazoa</taxon>
        <taxon>Chordata</taxon>
        <taxon>Craniata</taxon>
        <taxon>Vertebrata</taxon>
        <taxon>Euteleostomi</taxon>
        <taxon>Mammalia</taxon>
        <taxon>Eutheria</taxon>
        <taxon>Euarchontoglires</taxon>
        <taxon>Glires</taxon>
        <taxon>Rodentia</taxon>
        <taxon>Sciuromorpha</taxon>
        <taxon>Sciuridae</taxon>
        <taxon>Xerinae</taxon>
        <taxon>Marmotini</taxon>
        <taxon>Marmota</taxon>
    </lineage>
</organism>
<dbReference type="Proteomes" id="UP000335636">
    <property type="component" value="Unassembled WGS sequence"/>
</dbReference>
<evidence type="ECO:0000313" key="1">
    <source>
        <dbReference type="EMBL" id="VTJ51774.1"/>
    </source>
</evidence>
<proteinExistence type="predicted"/>
<evidence type="ECO:0000313" key="2">
    <source>
        <dbReference type="Proteomes" id="UP000335636"/>
    </source>
</evidence>
<name>A0A5E4A3W4_MARMO</name>
<protein>
    <submittedName>
        <fullName evidence="1">Uncharacterized protein</fullName>
    </submittedName>
</protein>
<accession>A0A5E4A3W4</accession>
<reference evidence="1" key="1">
    <citation type="submission" date="2019-04" db="EMBL/GenBank/DDBJ databases">
        <authorList>
            <person name="Alioto T."/>
            <person name="Alioto T."/>
        </authorList>
    </citation>
    <scope>NUCLEOTIDE SEQUENCE [LARGE SCALE GENOMIC DNA]</scope>
</reference>
<dbReference type="EMBL" id="CABDUW010000009">
    <property type="protein sequence ID" value="VTJ51774.1"/>
    <property type="molecule type" value="Genomic_DNA"/>
</dbReference>
<sequence>MLSWACGVTWWPVLEPTRREGVTQRPSQTCPPPGSLPCLSCLGLVNSALLSAPEIESRLEAESWPTGLQTPAWAQGAPALGHAFLLPALMETPASGSEVGCRPSAILFGLDQVATISDPRELTPREPHSVCVPGRTHMWEPVVWWGPG</sequence>